<evidence type="ECO:0000313" key="1">
    <source>
        <dbReference type="EMBL" id="KOM48483.1"/>
    </source>
</evidence>
<organism evidence="1 2">
    <name type="scientific">Phaseolus angularis</name>
    <name type="common">Azuki bean</name>
    <name type="synonym">Vigna angularis</name>
    <dbReference type="NCBI Taxonomy" id="3914"/>
    <lineage>
        <taxon>Eukaryota</taxon>
        <taxon>Viridiplantae</taxon>
        <taxon>Streptophyta</taxon>
        <taxon>Embryophyta</taxon>
        <taxon>Tracheophyta</taxon>
        <taxon>Spermatophyta</taxon>
        <taxon>Magnoliopsida</taxon>
        <taxon>eudicotyledons</taxon>
        <taxon>Gunneridae</taxon>
        <taxon>Pentapetalae</taxon>
        <taxon>rosids</taxon>
        <taxon>fabids</taxon>
        <taxon>Fabales</taxon>
        <taxon>Fabaceae</taxon>
        <taxon>Papilionoideae</taxon>
        <taxon>50 kb inversion clade</taxon>
        <taxon>NPAAA clade</taxon>
        <taxon>indigoferoid/millettioid clade</taxon>
        <taxon>Phaseoleae</taxon>
        <taxon>Vigna</taxon>
    </lineage>
</organism>
<dbReference type="AlphaFoldDB" id="A0A0L9V0E1"/>
<name>A0A0L9V0E1_PHAAN</name>
<reference evidence="2" key="1">
    <citation type="journal article" date="2015" name="Proc. Natl. Acad. Sci. U.S.A.">
        <title>Genome sequencing of adzuki bean (Vigna angularis) provides insight into high starch and low fat accumulation and domestication.</title>
        <authorList>
            <person name="Yang K."/>
            <person name="Tian Z."/>
            <person name="Chen C."/>
            <person name="Luo L."/>
            <person name="Zhao B."/>
            <person name="Wang Z."/>
            <person name="Yu L."/>
            <person name="Li Y."/>
            <person name="Sun Y."/>
            <person name="Li W."/>
            <person name="Chen Y."/>
            <person name="Li Y."/>
            <person name="Zhang Y."/>
            <person name="Ai D."/>
            <person name="Zhao J."/>
            <person name="Shang C."/>
            <person name="Ma Y."/>
            <person name="Wu B."/>
            <person name="Wang M."/>
            <person name="Gao L."/>
            <person name="Sun D."/>
            <person name="Zhang P."/>
            <person name="Guo F."/>
            <person name="Wang W."/>
            <person name="Li Y."/>
            <person name="Wang J."/>
            <person name="Varshney R.K."/>
            <person name="Wang J."/>
            <person name="Ling H.Q."/>
            <person name="Wan P."/>
        </authorList>
    </citation>
    <scope>NUCLEOTIDE SEQUENCE</scope>
    <source>
        <strain evidence="2">cv. Jingnong 6</strain>
    </source>
</reference>
<proteinExistence type="predicted"/>
<accession>A0A0L9V0E1</accession>
<gene>
    <name evidence="1" type="ORF">LR48_Vigan07g218700</name>
</gene>
<dbReference type="Proteomes" id="UP000053144">
    <property type="component" value="Chromosome 7"/>
</dbReference>
<protein>
    <submittedName>
        <fullName evidence="1">Uncharacterized protein</fullName>
    </submittedName>
</protein>
<sequence length="107" mass="12173">MRLGESKKPWKLEGCGREKRSNDVLRVVSWLKVLPWMEVLGLCQYGVVSVENGDKERDICGFLKKKEIKRCGKFVTCLSTIFSSVNETCITDGFIDKKSFDNAFMGN</sequence>
<dbReference type="EMBL" id="CM003377">
    <property type="protein sequence ID" value="KOM48483.1"/>
    <property type="molecule type" value="Genomic_DNA"/>
</dbReference>
<evidence type="ECO:0000313" key="2">
    <source>
        <dbReference type="Proteomes" id="UP000053144"/>
    </source>
</evidence>
<dbReference type="Gramene" id="KOM48483">
    <property type="protein sequence ID" value="KOM48483"/>
    <property type="gene ID" value="LR48_Vigan07g218700"/>
</dbReference>